<gene>
    <name evidence="2" type="ORF">DS421_19g651320</name>
</gene>
<feature type="compositionally biased region" description="Basic and acidic residues" evidence="1">
    <location>
        <begin position="1"/>
        <end position="27"/>
    </location>
</feature>
<reference evidence="2 3" key="1">
    <citation type="submission" date="2020-01" db="EMBL/GenBank/DDBJ databases">
        <title>Genome sequence of Arachis hypogaea, cultivar Shitouqi.</title>
        <authorList>
            <person name="Zhuang W."/>
            <person name="Chen H."/>
            <person name="Varshney R."/>
            <person name="Wang D."/>
            <person name="Ming R."/>
        </authorList>
    </citation>
    <scope>NUCLEOTIDE SEQUENCE [LARGE SCALE GENOMIC DNA]</scope>
    <source>
        <tissue evidence="2">Young leaf</tissue>
    </source>
</reference>
<organism evidence="2 3">
    <name type="scientific">Arachis hypogaea</name>
    <name type="common">Peanut</name>
    <dbReference type="NCBI Taxonomy" id="3818"/>
    <lineage>
        <taxon>Eukaryota</taxon>
        <taxon>Viridiplantae</taxon>
        <taxon>Streptophyta</taxon>
        <taxon>Embryophyta</taxon>
        <taxon>Tracheophyta</taxon>
        <taxon>Spermatophyta</taxon>
        <taxon>Magnoliopsida</taxon>
        <taxon>eudicotyledons</taxon>
        <taxon>Gunneridae</taxon>
        <taxon>Pentapetalae</taxon>
        <taxon>rosids</taxon>
        <taxon>fabids</taxon>
        <taxon>Fabales</taxon>
        <taxon>Fabaceae</taxon>
        <taxon>Papilionoideae</taxon>
        <taxon>50 kb inversion clade</taxon>
        <taxon>dalbergioids sensu lato</taxon>
        <taxon>Dalbergieae</taxon>
        <taxon>Pterocarpus clade</taxon>
        <taxon>Arachis</taxon>
    </lineage>
</organism>
<sequence length="118" mass="13483">MKQKKNETEEKAKANRSRMEAESETKSEIASNEHQQRMRREQLVVGDFLQRRWQKWCHPLPPHSFVASTPSFPPRNVISLLRSLSLVLSFSLFHCSESPSLSVVVAMVENNRGSGQCS</sequence>
<evidence type="ECO:0000313" key="3">
    <source>
        <dbReference type="Proteomes" id="UP000464620"/>
    </source>
</evidence>
<dbReference type="EMBL" id="CP031001">
    <property type="protein sequence ID" value="QHN77290.1"/>
    <property type="molecule type" value="Genomic_DNA"/>
</dbReference>
<dbReference type="Proteomes" id="UP000464620">
    <property type="component" value="Chromosome B09"/>
</dbReference>
<evidence type="ECO:0000256" key="1">
    <source>
        <dbReference type="SAM" id="MobiDB-lite"/>
    </source>
</evidence>
<dbReference type="AlphaFoldDB" id="A0A6B9V796"/>
<feature type="region of interest" description="Disordered" evidence="1">
    <location>
        <begin position="1"/>
        <end position="38"/>
    </location>
</feature>
<accession>A0A6B9V796</accession>
<name>A0A6B9V796_ARAHY</name>
<evidence type="ECO:0000313" key="2">
    <source>
        <dbReference type="EMBL" id="QHN77290.1"/>
    </source>
</evidence>
<protein>
    <submittedName>
        <fullName evidence="2">Uncharacterized protein</fullName>
    </submittedName>
</protein>
<proteinExistence type="predicted"/>